<accession>A0A1F6G7N1</accession>
<dbReference type="Proteomes" id="UP000178449">
    <property type="component" value="Unassembled WGS sequence"/>
</dbReference>
<dbReference type="EMBL" id="MFNE01000043">
    <property type="protein sequence ID" value="OGG94115.1"/>
    <property type="molecule type" value="Genomic_DNA"/>
</dbReference>
<sequence>MFCFTLSLPLLGQEKAAKSEPTEALKPNVVELGGGYQIFPAEQAGNSLYHQKKRIFTRQGFSVRAILAQSQGLLFYGLDQEGKEYLEILNPEDGAKLEPLEGGYYLFIAKGGISRVLRVYKGKEIQDLLAKSNTAGNFVYNGVDAGVFSHITGGEQVTSPDGKTQYLYSFKLHVVYQDREKITNLAPVVTAYSSKLDLRWVKKDQIEYRSIEGKVERLNIH</sequence>
<protein>
    <submittedName>
        <fullName evidence="1">Uncharacterized protein</fullName>
    </submittedName>
</protein>
<dbReference type="STRING" id="1817772.A2527_09720"/>
<evidence type="ECO:0000313" key="1">
    <source>
        <dbReference type="EMBL" id="OGG94115.1"/>
    </source>
</evidence>
<proteinExistence type="predicted"/>
<comment type="caution">
    <text evidence="1">The sequence shown here is derived from an EMBL/GenBank/DDBJ whole genome shotgun (WGS) entry which is preliminary data.</text>
</comment>
<organism evidence="1 2">
    <name type="scientific">Candidatus Lambdaproteobacteria bacterium RIFOXYD2_FULL_50_16</name>
    <dbReference type="NCBI Taxonomy" id="1817772"/>
    <lineage>
        <taxon>Bacteria</taxon>
        <taxon>Pseudomonadati</taxon>
        <taxon>Pseudomonadota</taxon>
        <taxon>Candidatus Lambdaproteobacteria</taxon>
    </lineage>
</organism>
<dbReference type="AlphaFoldDB" id="A0A1F6G7N1"/>
<gene>
    <name evidence="1" type="ORF">A2527_09720</name>
</gene>
<reference evidence="1 2" key="1">
    <citation type="journal article" date="2016" name="Nat. Commun.">
        <title>Thousands of microbial genomes shed light on interconnected biogeochemical processes in an aquifer system.</title>
        <authorList>
            <person name="Anantharaman K."/>
            <person name="Brown C.T."/>
            <person name="Hug L.A."/>
            <person name="Sharon I."/>
            <person name="Castelle C.J."/>
            <person name="Probst A.J."/>
            <person name="Thomas B.C."/>
            <person name="Singh A."/>
            <person name="Wilkins M.J."/>
            <person name="Karaoz U."/>
            <person name="Brodie E.L."/>
            <person name="Williams K.H."/>
            <person name="Hubbard S.S."/>
            <person name="Banfield J.F."/>
        </authorList>
    </citation>
    <scope>NUCLEOTIDE SEQUENCE [LARGE SCALE GENOMIC DNA]</scope>
</reference>
<evidence type="ECO:0000313" key="2">
    <source>
        <dbReference type="Proteomes" id="UP000178449"/>
    </source>
</evidence>
<name>A0A1F6G7N1_9PROT</name>